<keyword evidence="1" id="KW-0472">Membrane</keyword>
<feature type="transmembrane region" description="Helical" evidence="1">
    <location>
        <begin position="103"/>
        <end position="128"/>
    </location>
</feature>
<dbReference type="EMBL" id="AP025017">
    <property type="protein sequence ID" value="BDA64104.1"/>
    <property type="molecule type" value="Genomic_DNA"/>
</dbReference>
<organism evidence="2 3">
    <name type="scientific">Actinomyces capricornis</name>
    <dbReference type="NCBI Taxonomy" id="2755559"/>
    <lineage>
        <taxon>Bacteria</taxon>
        <taxon>Bacillati</taxon>
        <taxon>Actinomycetota</taxon>
        <taxon>Actinomycetes</taxon>
        <taxon>Actinomycetales</taxon>
        <taxon>Actinomycetaceae</taxon>
        <taxon>Actinomyces</taxon>
    </lineage>
</organism>
<keyword evidence="3" id="KW-1185">Reference proteome</keyword>
<evidence type="ECO:0000313" key="2">
    <source>
        <dbReference type="EMBL" id="BDA64104.1"/>
    </source>
</evidence>
<protein>
    <recommendedName>
        <fullName evidence="4">Lantibiotic ABC transporter permease</fullName>
    </recommendedName>
</protein>
<feature type="transmembrane region" description="Helical" evidence="1">
    <location>
        <begin position="225"/>
        <end position="247"/>
    </location>
</feature>
<sequence length="255" mass="25781">MRRPGLGALIAVEILKLKRSAVWVVTGLLPLLAVITGSANYAMNSGVLSQGWVSLSSQVTLFYSMAFFSLGVALLASAAWRVEHRGTSWSAMRTGVHSAAAVVAAKTLATMLPVAAMQAVLIALTWVVGVGLGLGPAIPAGFVLAGLLAIVVSLPLVALQSLLSMLMRSFAAPVALCFGGCVAGFGMLAGQSPLVYAIPQGIVSRCLSLGSSAVSDAGRLDASGVLPVLVATAALGAVCWGALLIVARRTGGARA</sequence>
<name>A0ABN6K7R9_9ACTO</name>
<feature type="transmembrane region" description="Helical" evidence="1">
    <location>
        <begin position="134"/>
        <end position="158"/>
    </location>
</feature>
<reference evidence="2 3" key="1">
    <citation type="submission" date="2021-08" db="EMBL/GenBank/DDBJ databases">
        <title>Whole genome sequence of novel Actinomyces species strain MAS-1.</title>
        <authorList>
            <person name="Saito M."/>
            <person name="Kuwahara N."/>
            <person name="Takizawa T."/>
            <person name="Gotouda H."/>
            <person name="Ochiai T."/>
        </authorList>
    </citation>
    <scope>NUCLEOTIDE SEQUENCE [LARGE SCALE GENOMIC DNA]</scope>
    <source>
        <strain evidence="2 3">MAS-1</strain>
    </source>
</reference>
<evidence type="ECO:0008006" key="4">
    <source>
        <dbReference type="Google" id="ProtNLM"/>
    </source>
</evidence>
<feature type="transmembrane region" description="Helical" evidence="1">
    <location>
        <begin position="61"/>
        <end position="82"/>
    </location>
</feature>
<feature type="transmembrane region" description="Helical" evidence="1">
    <location>
        <begin position="170"/>
        <end position="189"/>
    </location>
</feature>
<evidence type="ECO:0000256" key="1">
    <source>
        <dbReference type="SAM" id="Phobius"/>
    </source>
</evidence>
<dbReference type="Proteomes" id="UP000824496">
    <property type="component" value="Chromosome"/>
</dbReference>
<gene>
    <name evidence="2" type="ORF">MANAM107_09380</name>
</gene>
<dbReference type="Pfam" id="PF12730">
    <property type="entry name" value="ABC2_membrane_4"/>
    <property type="match status" value="1"/>
</dbReference>
<accession>A0ABN6K7R9</accession>
<proteinExistence type="predicted"/>
<dbReference type="CDD" id="cd21809">
    <property type="entry name" value="ABC-2_lan_permease-like"/>
    <property type="match status" value="1"/>
</dbReference>
<keyword evidence="1" id="KW-1133">Transmembrane helix</keyword>
<keyword evidence="1" id="KW-0812">Transmembrane</keyword>
<feature type="transmembrane region" description="Helical" evidence="1">
    <location>
        <begin position="21"/>
        <end position="41"/>
    </location>
</feature>
<evidence type="ECO:0000313" key="3">
    <source>
        <dbReference type="Proteomes" id="UP000824496"/>
    </source>
</evidence>